<dbReference type="EMBL" id="CP033924">
    <property type="protein sequence ID" value="AZA83863.1"/>
    <property type="molecule type" value="Genomic_DNA"/>
</dbReference>
<evidence type="ECO:0008006" key="6">
    <source>
        <dbReference type="Google" id="ProtNLM"/>
    </source>
</evidence>
<dbReference type="Proteomes" id="UP000279972">
    <property type="component" value="Chromosome"/>
</dbReference>
<gene>
    <name evidence="3" type="ORF">C1637_13475</name>
    <name evidence="2" type="ORF">EG342_19090</name>
</gene>
<evidence type="ECO:0000313" key="2">
    <source>
        <dbReference type="EMBL" id="AZA83863.1"/>
    </source>
</evidence>
<reference evidence="2 5" key="2">
    <citation type="submission" date="2018-11" db="EMBL/GenBank/DDBJ databases">
        <title>Proposal to divide the Flavobacteriaceae and reorganize its genera based on Amino Acid Identity values calculated from whole genome sequences.</title>
        <authorList>
            <person name="Nicholson A.C."/>
            <person name="Gulvik C.A."/>
            <person name="Whitney A.M."/>
            <person name="Humrighouse B.W."/>
            <person name="Bell M."/>
            <person name="Holmes B."/>
            <person name="Steigerwalt A.G."/>
            <person name="Villarma A."/>
            <person name="Sheth M."/>
            <person name="Batra D."/>
            <person name="Pryor J."/>
            <person name="Bernardet J.-F."/>
            <person name="Hugo C."/>
            <person name="Kampfer P."/>
            <person name="Newman J."/>
            <person name="McQuiston J.R."/>
        </authorList>
    </citation>
    <scope>NUCLEOTIDE SEQUENCE [LARGE SCALE GENOMIC DNA]</scope>
    <source>
        <strain evidence="2 5">KC_1864</strain>
    </source>
</reference>
<sequence length="69" mass="8015">MKFKFDLKSDSKKMEKHSDLLQDKFLKREISKSITGGKSGNPGESLEPEWSNNWSNLGWSNAWRNGINW</sequence>
<reference evidence="3 4" key="1">
    <citation type="submission" date="2018-01" db="EMBL/GenBank/DDBJ databases">
        <title>Draft genome sequences of Chryseobacterium lactis NCTC11390, Chryseobacterium oncorhynchi 701B-08, and Chryseobacterium viscerum 687B-08.</title>
        <authorList>
            <person name="Jeong J.-J."/>
            <person name="Lee Y.J."/>
            <person name="Park B."/>
            <person name="Choi I.-G."/>
            <person name="Kim K.D."/>
        </authorList>
    </citation>
    <scope>NUCLEOTIDE SEQUENCE [LARGE SCALE GENOMIC DNA]</scope>
    <source>
        <strain evidence="3 4">NCTC11390</strain>
    </source>
</reference>
<dbReference type="Proteomes" id="UP000236262">
    <property type="component" value="Unassembled WGS sequence"/>
</dbReference>
<feature type="compositionally biased region" description="Low complexity" evidence="1">
    <location>
        <begin position="50"/>
        <end position="63"/>
    </location>
</feature>
<dbReference type="AlphaFoldDB" id="A0A3G6RJ53"/>
<evidence type="ECO:0000313" key="5">
    <source>
        <dbReference type="Proteomes" id="UP000279972"/>
    </source>
</evidence>
<keyword evidence="5" id="KW-1185">Reference proteome</keyword>
<feature type="region of interest" description="Disordered" evidence="1">
    <location>
        <begin position="32"/>
        <end position="69"/>
    </location>
</feature>
<evidence type="ECO:0000256" key="1">
    <source>
        <dbReference type="SAM" id="MobiDB-lite"/>
    </source>
</evidence>
<accession>A0A3G6RJ53</accession>
<name>A0A3G6RJ53_CHRLC</name>
<evidence type="ECO:0000313" key="4">
    <source>
        <dbReference type="Proteomes" id="UP000236262"/>
    </source>
</evidence>
<protein>
    <recommendedName>
        <fullName evidence="6">Bacteriocin</fullName>
    </recommendedName>
</protein>
<dbReference type="EMBL" id="PPEH01000005">
    <property type="protein sequence ID" value="PNW12844.1"/>
    <property type="molecule type" value="Genomic_DNA"/>
</dbReference>
<organism evidence="3 4">
    <name type="scientific">Chryseobacterium lactis</name>
    <dbReference type="NCBI Taxonomy" id="1241981"/>
    <lineage>
        <taxon>Bacteria</taxon>
        <taxon>Pseudomonadati</taxon>
        <taxon>Bacteroidota</taxon>
        <taxon>Flavobacteriia</taxon>
        <taxon>Flavobacteriales</taxon>
        <taxon>Weeksellaceae</taxon>
        <taxon>Chryseobacterium group</taxon>
        <taxon>Chryseobacterium</taxon>
    </lineage>
</organism>
<dbReference type="KEGG" id="clac:EG342_19090"/>
<dbReference type="RefSeq" id="WP_103292248.1">
    <property type="nucleotide sequence ID" value="NZ_CP033924.1"/>
</dbReference>
<proteinExistence type="predicted"/>
<evidence type="ECO:0000313" key="3">
    <source>
        <dbReference type="EMBL" id="PNW12844.1"/>
    </source>
</evidence>